<sequence>MRNWYPALDDGDEPPYPLRGMRAFFKGVAGLYGQFTDYRGDALLHVSVGADGVPTSASTYGVSHREFARYLSMLAMMQRFKPALCAGKPCPMIFPLRFSFDRE</sequence>
<organism evidence="1 2">
    <name type="scientific">Massilia varians</name>
    <dbReference type="NCBI Taxonomy" id="457921"/>
    <lineage>
        <taxon>Bacteria</taxon>
        <taxon>Pseudomonadati</taxon>
        <taxon>Pseudomonadota</taxon>
        <taxon>Betaproteobacteria</taxon>
        <taxon>Burkholderiales</taxon>
        <taxon>Oxalobacteraceae</taxon>
        <taxon>Telluria group</taxon>
        <taxon>Massilia</taxon>
    </lineage>
</organism>
<dbReference type="Proteomes" id="UP001163336">
    <property type="component" value="Chromosome"/>
</dbReference>
<evidence type="ECO:0000313" key="2">
    <source>
        <dbReference type="Proteomes" id="UP001163336"/>
    </source>
</evidence>
<proteinExistence type="predicted"/>
<keyword evidence="2" id="KW-1185">Reference proteome</keyword>
<evidence type="ECO:0000313" key="1">
    <source>
        <dbReference type="EMBL" id="BDT56655.1"/>
    </source>
</evidence>
<gene>
    <name evidence="1" type="ORF">MasN3_01490</name>
</gene>
<accession>A0ABM8C0G6</accession>
<name>A0ABM8C0G6_9BURK</name>
<protein>
    <recommendedName>
        <fullName evidence="3">TonB C-terminal domain-containing protein</fullName>
    </recommendedName>
</protein>
<evidence type="ECO:0008006" key="3">
    <source>
        <dbReference type="Google" id="ProtNLM"/>
    </source>
</evidence>
<reference evidence="1" key="1">
    <citation type="submission" date="2022-11" db="EMBL/GenBank/DDBJ databases">
        <title>Isolation and characterization of PLA-degrading bacterium Massilia sp. from Antarctic soil.</title>
        <authorList>
            <person name="Sato K."/>
            <person name="Gomez-Fuentes C."/>
            <person name="Ahmad S.A."/>
            <person name="Zulkharnain A."/>
        </authorList>
    </citation>
    <scope>NUCLEOTIDE SEQUENCE</scope>
    <source>
        <strain evidence="1">N-3</strain>
    </source>
</reference>
<dbReference type="EMBL" id="AP026966">
    <property type="protein sequence ID" value="BDT56655.1"/>
    <property type="molecule type" value="Genomic_DNA"/>
</dbReference>